<gene>
    <name evidence="1" type="ORF">GCM10025876_34080</name>
</gene>
<dbReference type="RefSeq" id="WP_284328996.1">
    <property type="nucleotide sequence ID" value="NZ_BSUN01000001.1"/>
</dbReference>
<evidence type="ECO:0000313" key="2">
    <source>
        <dbReference type="Proteomes" id="UP001157125"/>
    </source>
</evidence>
<accession>A0ABQ6IHK9</accession>
<comment type="caution">
    <text evidence="1">The sequence shown here is derived from an EMBL/GenBank/DDBJ whole genome shotgun (WGS) entry which is preliminary data.</text>
</comment>
<evidence type="ECO:0008006" key="3">
    <source>
        <dbReference type="Google" id="ProtNLM"/>
    </source>
</evidence>
<keyword evidence="2" id="KW-1185">Reference proteome</keyword>
<dbReference type="Proteomes" id="UP001157125">
    <property type="component" value="Unassembled WGS sequence"/>
</dbReference>
<dbReference type="EMBL" id="BSUN01000001">
    <property type="protein sequence ID" value="GMA37204.1"/>
    <property type="molecule type" value="Genomic_DNA"/>
</dbReference>
<proteinExistence type="predicted"/>
<reference evidence="2" key="1">
    <citation type="journal article" date="2019" name="Int. J. Syst. Evol. Microbiol.">
        <title>The Global Catalogue of Microorganisms (GCM) 10K type strain sequencing project: providing services to taxonomists for standard genome sequencing and annotation.</title>
        <authorList>
            <consortium name="The Broad Institute Genomics Platform"/>
            <consortium name="The Broad Institute Genome Sequencing Center for Infectious Disease"/>
            <person name="Wu L."/>
            <person name="Ma J."/>
        </authorList>
    </citation>
    <scope>NUCLEOTIDE SEQUENCE [LARGE SCALE GENOMIC DNA]</scope>
    <source>
        <strain evidence="2">NBRC 112299</strain>
    </source>
</reference>
<evidence type="ECO:0000313" key="1">
    <source>
        <dbReference type="EMBL" id="GMA37204.1"/>
    </source>
</evidence>
<protein>
    <recommendedName>
        <fullName evidence="3">Ig-like domain-containing protein</fullName>
    </recommendedName>
</protein>
<name>A0ABQ6IHK9_9MICO</name>
<organism evidence="1 2">
    <name type="scientific">Demequina litorisediminis</name>
    <dbReference type="NCBI Taxonomy" id="1849022"/>
    <lineage>
        <taxon>Bacteria</taxon>
        <taxon>Bacillati</taxon>
        <taxon>Actinomycetota</taxon>
        <taxon>Actinomycetes</taxon>
        <taxon>Micrococcales</taxon>
        <taxon>Demequinaceae</taxon>
        <taxon>Demequina</taxon>
    </lineage>
</organism>
<sequence>MGYATDKYGCAWGVQVFGGYPSSKTLSSSATLQTYFSTSKPAISGTRKVGSKATASVTAWQPSATFTYQWRRDGKAISGATGKTYLLRAADKGHQIDVKVTGKRANYVTKARFSAKTASIR</sequence>
<dbReference type="Gene3D" id="2.60.40.2700">
    <property type="match status" value="1"/>
</dbReference>